<sequence>MTTFECGHQKTEDNTYTYPTGNRKGQILCRQCRGDAVRRYFEANKEKRRESSRKYREKDPARHAFNSTRHIAKKMGHVPPNEEEYKKAFAVIRRGEGVCALCGYSVMKRLHVDHDHATGRVRGILCGRCNHRLIPWAESLLGGVTAIQTYLDGDQRAMSEDLYPWHHKP</sequence>
<organism evidence="1">
    <name type="scientific">marine sediment metagenome</name>
    <dbReference type="NCBI Taxonomy" id="412755"/>
    <lineage>
        <taxon>unclassified sequences</taxon>
        <taxon>metagenomes</taxon>
        <taxon>ecological metagenomes</taxon>
    </lineage>
</organism>
<name>A0A0F8WJ22_9ZZZZ</name>
<dbReference type="AlphaFoldDB" id="A0A0F8WJ22"/>
<evidence type="ECO:0000313" key="1">
    <source>
        <dbReference type="EMBL" id="KKK48215.1"/>
    </source>
</evidence>
<dbReference type="InterPro" id="IPR004211">
    <property type="entry name" value="Endonuclease_7"/>
</dbReference>
<evidence type="ECO:0008006" key="2">
    <source>
        <dbReference type="Google" id="ProtNLM"/>
    </source>
</evidence>
<dbReference type="Pfam" id="PF02945">
    <property type="entry name" value="Endonuclease_7"/>
    <property type="match status" value="1"/>
</dbReference>
<reference evidence="1" key="1">
    <citation type="journal article" date="2015" name="Nature">
        <title>Complex archaea that bridge the gap between prokaryotes and eukaryotes.</title>
        <authorList>
            <person name="Spang A."/>
            <person name="Saw J.H."/>
            <person name="Jorgensen S.L."/>
            <person name="Zaremba-Niedzwiedzka K."/>
            <person name="Martijn J."/>
            <person name="Lind A.E."/>
            <person name="van Eijk R."/>
            <person name="Schleper C."/>
            <person name="Guy L."/>
            <person name="Ettema T.J."/>
        </authorList>
    </citation>
    <scope>NUCLEOTIDE SEQUENCE</scope>
</reference>
<comment type="caution">
    <text evidence="1">The sequence shown here is derived from an EMBL/GenBank/DDBJ whole genome shotgun (WGS) entry which is preliminary data.</text>
</comment>
<dbReference type="InterPro" id="IPR044925">
    <property type="entry name" value="His-Me_finger_sf"/>
</dbReference>
<dbReference type="EMBL" id="LAZR01069179">
    <property type="protein sequence ID" value="KKK48215.1"/>
    <property type="molecule type" value="Genomic_DNA"/>
</dbReference>
<proteinExistence type="predicted"/>
<protein>
    <recommendedName>
        <fullName evidence="2">Recombination endonuclease VII</fullName>
    </recommendedName>
</protein>
<accession>A0A0F8WJ22</accession>
<dbReference type="InterPro" id="IPR038563">
    <property type="entry name" value="Endonuclease_7_sf"/>
</dbReference>
<dbReference type="SUPFAM" id="SSF54060">
    <property type="entry name" value="His-Me finger endonucleases"/>
    <property type="match status" value="1"/>
</dbReference>
<dbReference type="Gene3D" id="3.40.1800.10">
    <property type="entry name" value="His-Me finger endonucleases"/>
    <property type="match status" value="1"/>
</dbReference>
<gene>
    <name evidence="1" type="ORF">LCGC14_3147390</name>
</gene>